<gene>
    <name evidence="1" type="ORF">EHJ13_06605</name>
</gene>
<name>A0A9Q4XMU8_9ENTR</name>
<evidence type="ECO:0000313" key="1">
    <source>
        <dbReference type="EMBL" id="NCH87117.1"/>
    </source>
</evidence>
<evidence type="ECO:0000313" key="2">
    <source>
        <dbReference type="Proteomes" id="UP000778262"/>
    </source>
</evidence>
<accession>A0A9Q4XMU8</accession>
<dbReference type="RefSeq" id="WP_161590612.1">
    <property type="nucleotide sequence ID" value="NZ_RPBY01000002.1"/>
</dbReference>
<proteinExistence type="predicted"/>
<dbReference type="AlphaFoldDB" id="A0A9Q4XMU8"/>
<sequence length="161" mass="18944">MRHLKTTVALLFLLFFMFYMAYAYFLRSGGINEIYWHIEYDDKWVCKSTAVLVDNAPLSRYAQKKMWRRYSDVLLHKAPLLTSGCDTIVFLRNKTERAKDIGDTDYWVDDYQYCLNGAFGNKKCISKEEQLFVIQLRPSAEGDEKIGYIGKQSVYIHFITF</sequence>
<organism evidence="1 2">
    <name type="scientific">Cronobacter dublinensis</name>
    <dbReference type="NCBI Taxonomy" id="413497"/>
    <lineage>
        <taxon>Bacteria</taxon>
        <taxon>Pseudomonadati</taxon>
        <taxon>Pseudomonadota</taxon>
        <taxon>Gammaproteobacteria</taxon>
        <taxon>Enterobacterales</taxon>
        <taxon>Enterobacteriaceae</taxon>
        <taxon>Cronobacter</taxon>
    </lineage>
</organism>
<protein>
    <submittedName>
        <fullName evidence="1">Uncharacterized protein</fullName>
    </submittedName>
</protein>
<dbReference type="EMBL" id="RPBY01000002">
    <property type="protein sequence ID" value="NCH87117.1"/>
    <property type="molecule type" value="Genomic_DNA"/>
</dbReference>
<reference evidence="1" key="1">
    <citation type="submission" date="2018-11" db="EMBL/GenBank/DDBJ databases">
        <title>Genomics analysis of Putative Virulence Factors on Adhesion and Cytotoxicity for Cronobacter spp.</title>
        <authorList>
            <person name="Cui J."/>
        </authorList>
    </citation>
    <scope>NUCLEOTIDE SEQUENCE</scope>
    <source>
        <strain evidence="1">SD69</strain>
    </source>
</reference>
<comment type="caution">
    <text evidence="1">The sequence shown here is derived from an EMBL/GenBank/DDBJ whole genome shotgun (WGS) entry which is preliminary data.</text>
</comment>
<dbReference type="Proteomes" id="UP000778262">
    <property type="component" value="Unassembled WGS sequence"/>
</dbReference>